<evidence type="ECO:0000313" key="2">
    <source>
        <dbReference type="Proteomes" id="UP001472866"/>
    </source>
</evidence>
<dbReference type="SUPFAM" id="SSF48403">
    <property type="entry name" value="Ankyrin repeat"/>
    <property type="match status" value="1"/>
</dbReference>
<evidence type="ECO:0000313" key="1">
    <source>
        <dbReference type="EMBL" id="WZN66815.1"/>
    </source>
</evidence>
<dbReference type="EMBL" id="CP151516">
    <property type="protein sequence ID" value="WZN66815.1"/>
    <property type="molecule type" value="Genomic_DNA"/>
</dbReference>
<keyword evidence="2" id="KW-1185">Reference proteome</keyword>
<dbReference type="Gene3D" id="1.25.40.20">
    <property type="entry name" value="Ankyrin repeat-containing domain"/>
    <property type="match status" value="1"/>
</dbReference>
<dbReference type="Proteomes" id="UP001472866">
    <property type="component" value="Chromosome 16"/>
</dbReference>
<protein>
    <recommendedName>
        <fullName evidence="3">Ankyrin repeat domain-containing protein</fullName>
    </recommendedName>
</protein>
<gene>
    <name evidence="1" type="ORF">HKI87_16g83860</name>
</gene>
<accession>A0AAX4PMC2</accession>
<reference evidence="1 2" key="1">
    <citation type="submission" date="2024-03" db="EMBL/GenBank/DDBJ databases">
        <title>Complete genome sequence of the green alga Chloropicon roscoffensis RCC1871.</title>
        <authorList>
            <person name="Lemieux C."/>
            <person name="Pombert J.-F."/>
            <person name="Otis C."/>
            <person name="Turmel M."/>
        </authorList>
    </citation>
    <scope>NUCLEOTIDE SEQUENCE [LARGE SCALE GENOMIC DNA]</scope>
    <source>
        <strain evidence="1 2">RCC1871</strain>
    </source>
</reference>
<name>A0AAX4PMC2_9CHLO</name>
<proteinExistence type="predicted"/>
<dbReference type="InterPro" id="IPR052050">
    <property type="entry name" value="SecEffector_AnkRepeat"/>
</dbReference>
<organism evidence="1 2">
    <name type="scientific">Chloropicon roscoffensis</name>
    <dbReference type="NCBI Taxonomy" id="1461544"/>
    <lineage>
        <taxon>Eukaryota</taxon>
        <taxon>Viridiplantae</taxon>
        <taxon>Chlorophyta</taxon>
        <taxon>Chloropicophyceae</taxon>
        <taxon>Chloropicales</taxon>
        <taxon>Chloropicaceae</taxon>
        <taxon>Chloropicon</taxon>
    </lineage>
</organism>
<dbReference type="PANTHER" id="PTHR46586:SF3">
    <property type="entry name" value="ANKYRIN REPEAT-CONTAINING PROTEIN"/>
    <property type="match status" value="1"/>
</dbReference>
<dbReference type="AlphaFoldDB" id="A0AAX4PMC2"/>
<sequence length="628" mass="69370">MEGRMERARKYLYTRGPEHAMSFAIEDGQDLSVLRTLIGLGAKVWHTSWNVACYTGNFEVMEFLDSDGYWSEINTEAISCAIRAGQLEAAKWLRAHDPPAPWDMDVTNACVIGWAKAAGVSIRAEKDDDPNYESKEYQPGERMDMYGQQPKDLPQPLLQEMTDWLVGEGAPEADRLPSEIKRMKEHMESKAAKNSGPQMTPEMLESMIDNPSDWEMNGVKLDPLLKKHGVDAHTIFKYILPFGLENAMSHAIEHREDLPVLRTLIELGVDVRFTSWNMACFTGNFKTIGFLESQGYWSEINPQAISFAIKGGQLRVAKWLRDHDPPAPWDHQVCDSIIAAGAKAAGYNIVMDPDGLEESKEYKPGDPALDYQIGGTIRNLQMPLIVEMADWLVSEGVPRADRLASEMKKLKTGLAMKAAMSEGNLQKAFSLMLESGTIPDRIQGIPFGIFLEKAGIEPHTIMGPTALSFGREVVSAFSPEQMKAAEQMQRAWKREEHGKFLAISMESGLTPEKVGGVPYDLEALGLGEAAARGGLRHAISMTVSLDFEGASGMPTKHLKNLLLQNGVDIAGCLERSDLIEKLKALYELKTEYELEILTPLEGADAAAARAELGSLGAGHFPLGSFRMP</sequence>
<evidence type="ECO:0008006" key="3">
    <source>
        <dbReference type="Google" id="ProtNLM"/>
    </source>
</evidence>
<dbReference type="PANTHER" id="PTHR46586">
    <property type="entry name" value="ANKYRIN REPEAT-CONTAINING PROTEIN"/>
    <property type="match status" value="1"/>
</dbReference>
<dbReference type="InterPro" id="IPR036770">
    <property type="entry name" value="Ankyrin_rpt-contain_sf"/>
</dbReference>